<evidence type="ECO:0000313" key="2">
    <source>
        <dbReference type="Proteomes" id="UP000002730"/>
    </source>
</evidence>
<dbReference type="RefSeq" id="WP_010074135.1">
    <property type="nucleotide sequence ID" value="NC_014393.1"/>
</dbReference>
<dbReference type="EMBL" id="CP002160">
    <property type="protein sequence ID" value="ADL53782.1"/>
    <property type="molecule type" value="Genomic_DNA"/>
</dbReference>
<sequence>MKGFADIKDLAEINGGSTLITSTTISNKIVTLKYGILTPPILAYGVRPLYGIYPVTIKE</sequence>
<protein>
    <submittedName>
        <fullName evidence="1">Uncharacterized protein</fullName>
    </submittedName>
</protein>
<keyword evidence="2" id="KW-1185">Reference proteome</keyword>
<dbReference type="HOGENOM" id="CLU_2896056_0_0_9"/>
<name>D9SMC6_CLOC7</name>
<proteinExistence type="predicted"/>
<gene>
    <name evidence="1" type="ordered locus">Clocel_4121</name>
</gene>
<reference evidence="1 2" key="1">
    <citation type="submission" date="2010-08" db="EMBL/GenBank/DDBJ databases">
        <title>Complete sequence of Clostridium cellulovorans 743B.</title>
        <authorList>
            <consortium name="US DOE Joint Genome Institute"/>
            <person name="Lucas S."/>
            <person name="Copeland A."/>
            <person name="Lapidus A."/>
            <person name="Cheng J.-F."/>
            <person name="Bruce D."/>
            <person name="Goodwin L."/>
            <person name="Pitluck S."/>
            <person name="Chertkov O."/>
            <person name="Detter J.C."/>
            <person name="Han C."/>
            <person name="Tapia R."/>
            <person name="Land M."/>
            <person name="Hauser L."/>
            <person name="Chang Y.-J."/>
            <person name="Jeffries C."/>
            <person name="Kyrpides N."/>
            <person name="Ivanova N."/>
            <person name="Mikhailova N."/>
            <person name="Hemme C.L."/>
            <person name="Woyke T."/>
        </authorList>
    </citation>
    <scope>NUCLEOTIDE SEQUENCE [LARGE SCALE GENOMIC DNA]</scope>
    <source>
        <strain evidence="2">ATCC 35296 / DSM 3052 / OCM 3 / 743B</strain>
    </source>
</reference>
<dbReference type="STRING" id="573061.Clocel_4121"/>
<organism evidence="1 2">
    <name type="scientific">Clostridium cellulovorans (strain ATCC 35296 / DSM 3052 / OCM 3 / 743B)</name>
    <dbReference type="NCBI Taxonomy" id="573061"/>
    <lineage>
        <taxon>Bacteria</taxon>
        <taxon>Bacillati</taxon>
        <taxon>Bacillota</taxon>
        <taxon>Clostridia</taxon>
        <taxon>Eubacteriales</taxon>
        <taxon>Clostridiaceae</taxon>
        <taxon>Clostridium</taxon>
    </lineage>
</organism>
<dbReference type="KEGG" id="ccb:Clocel_4121"/>
<evidence type="ECO:0000313" key="1">
    <source>
        <dbReference type="EMBL" id="ADL53782.1"/>
    </source>
</evidence>
<dbReference type="AlphaFoldDB" id="D9SMC6"/>
<dbReference type="Proteomes" id="UP000002730">
    <property type="component" value="Chromosome"/>
</dbReference>
<accession>D9SMC6</accession>